<proteinExistence type="predicted"/>
<sequence>MRYLLASLKPFARLTFWGPLGLLSLGLIFYWQYQQHPEWLNQITEQPETLDSYFRSPSVPSNQPNAVAPNAQTPQNATNDPNNPDQGQWATEWKKGLTQQQIIPYSINQTKNPDQSINNPQKTQTSTLFRPLLPPVKQSNQPPAAVKPYQVQSAPISENYLKTAVEQIPTSNRSSYYNTNVAPVNSGQPYNTYNPNQSYQGVNQPVNQPVNPAVTGYQPPYSGGYANPPVAAPGYQPPNYGSVYARPNNPAYAVPQTQPRVSPNQPGYQVQPTITPRAAGF</sequence>
<comment type="caution">
    <text evidence="2">The sequence shown here is derived from an EMBL/GenBank/DDBJ whole genome shotgun (WGS) entry which is preliminary data.</text>
</comment>
<feature type="region of interest" description="Disordered" evidence="1">
    <location>
        <begin position="52"/>
        <end position="89"/>
    </location>
</feature>
<reference evidence="2 3" key="1">
    <citation type="submission" date="2018-03" db="EMBL/GenBank/DDBJ databases">
        <title>The ancient ancestry and fast evolution of plastids.</title>
        <authorList>
            <person name="Moore K.R."/>
            <person name="Magnabosco C."/>
            <person name="Momper L."/>
            <person name="Gold D.A."/>
            <person name="Bosak T."/>
            <person name="Fournier G.P."/>
        </authorList>
    </citation>
    <scope>NUCLEOTIDE SEQUENCE [LARGE SCALE GENOMIC DNA]</scope>
    <source>
        <strain evidence="2 3">CCALA 016</strain>
    </source>
</reference>
<dbReference type="Proteomes" id="UP000239001">
    <property type="component" value="Unassembled WGS sequence"/>
</dbReference>
<gene>
    <name evidence="2" type="ORF">C7H19_06680</name>
</gene>
<feature type="compositionally biased region" description="Polar residues" evidence="1">
    <location>
        <begin position="256"/>
        <end position="274"/>
    </location>
</feature>
<evidence type="ECO:0000313" key="3">
    <source>
        <dbReference type="Proteomes" id="UP000239001"/>
    </source>
</evidence>
<feature type="compositionally biased region" description="Polar residues" evidence="1">
    <location>
        <begin position="58"/>
        <end position="89"/>
    </location>
</feature>
<evidence type="ECO:0000313" key="2">
    <source>
        <dbReference type="EMBL" id="PSF38151.1"/>
    </source>
</evidence>
<name>A0A2T1M0F3_9CHRO</name>
<reference evidence="2 3" key="2">
    <citation type="submission" date="2018-03" db="EMBL/GenBank/DDBJ databases">
        <authorList>
            <person name="Keele B.F."/>
        </authorList>
    </citation>
    <scope>NUCLEOTIDE SEQUENCE [LARGE SCALE GENOMIC DNA]</scope>
    <source>
        <strain evidence="2 3">CCALA 016</strain>
    </source>
</reference>
<organism evidence="2 3">
    <name type="scientific">Aphanothece hegewaldii CCALA 016</name>
    <dbReference type="NCBI Taxonomy" id="2107694"/>
    <lineage>
        <taxon>Bacteria</taxon>
        <taxon>Bacillati</taxon>
        <taxon>Cyanobacteriota</taxon>
        <taxon>Cyanophyceae</taxon>
        <taxon>Oscillatoriophycideae</taxon>
        <taxon>Chroococcales</taxon>
        <taxon>Aphanothecaceae</taxon>
        <taxon>Aphanothece</taxon>
    </lineage>
</organism>
<evidence type="ECO:0000256" key="1">
    <source>
        <dbReference type="SAM" id="MobiDB-lite"/>
    </source>
</evidence>
<keyword evidence="3" id="KW-1185">Reference proteome</keyword>
<accession>A0A2T1M0F3</accession>
<dbReference type="AlphaFoldDB" id="A0A2T1M0F3"/>
<feature type="region of interest" description="Disordered" evidence="1">
    <location>
        <begin position="256"/>
        <end position="281"/>
    </location>
</feature>
<dbReference type="EMBL" id="PXOH01000005">
    <property type="protein sequence ID" value="PSF38151.1"/>
    <property type="molecule type" value="Genomic_DNA"/>
</dbReference>
<protein>
    <submittedName>
        <fullName evidence="2">Uncharacterized protein</fullName>
    </submittedName>
</protein>